<dbReference type="Gene3D" id="3.90.25.10">
    <property type="entry name" value="UDP-galactose 4-epimerase, domain 1"/>
    <property type="match status" value="1"/>
</dbReference>
<evidence type="ECO:0000256" key="1">
    <source>
        <dbReference type="ARBA" id="ARBA00007637"/>
    </source>
</evidence>
<dbReference type="InterPro" id="IPR001509">
    <property type="entry name" value="Epimerase_deHydtase"/>
</dbReference>
<gene>
    <name evidence="3" type="ORF">A3A13_01060</name>
</gene>
<dbReference type="InterPro" id="IPR036291">
    <property type="entry name" value="NAD(P)-bd_dom_sf"/>
</dbReference>
<comment type="caution">
    <text evidence="3">The sequence shown here is derived from an EMBL/GenBank/DDBJ whole genome shotgun (WGS) entry which is preliminary data.</text>
</comment>
<accession>A0A1F8GGX9</accession>
<protein>
    <recommendedName>
        <fullName evidence="2">NAD-dependent epimerase/dehydratase domain-containing protein</fullName>
    </recommendedName>
</protein>
<dbReference type="Pfam" id="PF01370">
    <property type="entry name" value="Epimerase"/>
    <property type="match status" value="1"/>
</dbReference>
<dbReference type="SUPFAM" id="SSF51735">
    <property type="entry name" value="NAD(P)-binding Rossmann-fold domains"/>
    <property type="match status" value="1"/>
</dbReference>
<dbReference type="AlphaFoldDB" id="A0A1F8GGX9"/>
<proteinExistence type="inferred from homology"/>
<dbReference type="EMBL" id="MGKJ01000010">
    <property type="protein sequence ID" value="OGN24644.1"/>
    <property type="molecule type" value="Genomic_DNA"/>
</dbReference>
<organism evidence="3 4">
    <name type="scientific">Candidatus Yanofskybacteria bacterium RIFCSPLOWO2_01_FULL_43_22</name>
    <dbReference type="NCBI Taxonomy" id="1802695"/>
    <lineage>
        <taxon>Bacteria</taxon>
        <taxon>Candidatus Yanofskyibacteriota</taxon>
    </lineage>
</organism>
<feature type="domain" description="NAD-dependent epimerase/dehydratase" evidence="2">
    <location>
        <begin position="8"/>
        <end position="219"/>
    </location>
</feature>
<sequence>MQNKIKKILVTGGQGFIGSHLVDNLVAKGHKVTIFDRYYDDKKFKDYGWKGKVRFRLGDVKDRDSIIEGVGFNDITVNLAGILGTAETVNNPIPPVEVNIVGAINIFHALKEHKKRGFQIAVGNYWMNNPYSITKSTAERLALMYNKEHGTDIRVLRGMNVFGERQHHRPVRKIFPNVVVPALLNKDITIYGTGDQVMDLIYVKDFAEVLARVILYDNIPNDIIYESGVGGGMTINKAVDLILKTTKSKSKVNRVPMRAGEDKHSVVEISEKGWQDLKKHLKFYPKDLTPMNKAVAQSVAWYKKHLKEFSWD</sequence>
<evidence type="ECO:0000259" key="2">
    <source>
        <dbReference type="Pfam" id="PF01370"/>
    </source>
</evidence>
<reference evidence="3 4" key="1">
    <citation type="journal article" date="2016" name="Nat. Commun.">
        <title>Thousands of microbial genomes shed light on interconnected biogeochemical processes in an aquifer system.</title>
        <authorList>
            <person name="Anantharaman K."/>
            <person name="Brown C.T."/>
            <person name="Hug L.A."/>
            <person name="Sharon I."/>
            <person name="Castelle C.J."/>
            <person name="Probst A.J."/>
            <person name="Thomas B.C."/>
            <person name="Singh A."/>
            <person name="Wilkins M.J."/>
            <person name="Karaoz U."/>
            <person name="Brodie E.L."/>
            <person name="Williams K.H."/>
            <person name="Hubbard S.S."/>
            <person name="Banfield J.F."/>
        </authorList>
    </citation>
    <scope>NUCLEOTIDE SEQUENCE [LARGE SCALE GENOMIC DNA]</scope>
</reference>
<evidence type="ECO:0000313" key="3">
    <source>
        <dbReference type="EMBL" id="OGN24644.1"/>
    </source>
</evidence>
<dbReference type="STRING" id="1802695.A3A13_01060"/>
<dbReference type="Proteomes" id="UP000178911">
    <property type="component" value="Unassembled WGS sequence"/>
</dbReference>
<dbReference type="PANTHER" id="PTHR43000">
    <property type="entry name" value="DTDP-D-GLUCOSE 4,6-DEHYDRATASE-RELATED"/>
    <property type="match status" value="1"/>
</dbReference>
<dbReference type="Gene3D" id="3.40.50.720">
    <property type="entry name" value="NAD(P)-binding Rossmann-like Domain"/>
    <property type="match status" value="2"/>
</dbReference>
<evidence type="ECO:0000313" key="4">
    <source>
        <dbReference type="Proteomes" id="UP000178911"/>
    </source>
</evidence>
<comment type="similarity">
    <text evidence="1">Belongs to the NAD(P)-dependent epimerase/dehydratase family.</text>
</comment>
<name>A0A1F8GGX9_9BACT</name>